<keyword evidence="2" id="KW-0812">Transmembrane</keyword>
<reference evidence="3" key="2">
    <citation type="submission" date="2023-06" db="EMBL/GenBank/DDBJ databases">
        <authorList>
            <consortium name="Lawrence Berkeley National Laboratory"/>
            <person name="Haridas S."/>
            <person name="Hensen N."/>
            <person name="Bonometti L."/>
            <person name="Westerberg I."/>
            <person name="Brannstrom I.O."/>
            <person name="Guillou S."/>
            <person name="Cros-Aarteil S."/>
            <person name="Calhoun S."/>
            <person name="Kuo A."/>
            <person name="Mondo S."/>
            <person name="Pangilinan J."/>
            <person name="Riley R."/>
            <person name="Labutti K."/>
            <person name="Andreopoulos B."/>
            <person name="Lipzen A."/>
            <person name="Chen C."/>
            <person name="Yanf M."/>
            <person name="Daum C."/>
            <person name="Ng V."/>
            <person name="Clum A."/>
            <person name="Steindorff A."/>
            <person name="Ohm R."/>
            <person name="Martin F."/>
            <person name="Silar P."/>
            <person name="Natvig D."/>
            <person name="Lalanne C."/>
            <person name="Gautier V."/>
            <person name="Ament-Velasquez S.L."/>
            <person name="Kruys A."/>
            <person name="Hutchinson M.I."/>
            <person name="Powell A.J."/>
            <person name="Barry K."/>
            <person name="Miller A.N."/>
            <person name="Grigoriev I.V."/>
            <person name="Debuchy R."/>
            <person name="Gladieux P."/>
            <person name="Thoren M.H."/>
            <person name="Johannesson H."/>
        </authorList>
    </citation>
    <scope>NUCLEOTIDE SEQUENCE</scope>
    <source>
        <strain evidence="3">SMH4131-1</strain>
    </source>
</reference>
<keyword evidence="2" id="KW-1133">Transmembrane helix</keyword>
<evidence type="ECO:0000313" key="4">
    <source>
        <dbReference type="Proteomes" id="UP001286456"/>
    </source>
</evidence>
<accession>A0AAE0IN58</accession>
<dbReference type="Proteomes" id="UP001286456">
    <property type="component" value="Unassembled WGS sequence"/>
</dbReference>
<feature type="region of interest" description="Disordered" evidence="1">
    <location>
        <begin position="1"/>
        <end position="42"/>
    </location>
</feature>
<dbReference type="AlphaFoldDB" id="A0AAE0IN58"/>
<evidence type="ECO:0000256" key="2">
    <source>
        <dbReference type="SAM" id="Phobius"/>
    </source>
</evidence>
<gene>
    <name evidence="3" type="ORF">B0T19DRAFT_442174</name>
</gene>
<keyword evidence="4" id="KW-1185">Reference proteome</keyword>
<sequence length="703" mass="74834">MASSPTYKPVDELDGDGTSEHEAQPVETMDGDDSPGEEFPPRKPWATGVWTRFPFLPFTSILATVLSAVACVVVLVRSDGANTEDWQVRPSVLLGIFTAAGNASLRYALAEGFQVAWWSRATTKSHTLGRLHEYYTYGTSALAAGLSVRSPSFIAVASILTFVMVIDGPLLQRASSTVLVVRDGEVVPVRMTVAPQIPFGFTGMDFAGDHSPLTTRSLLNPGFMSVFNAYSQRQAISAEKVAAPGSCLGICDGEIEAAGLWKECNTTEDKIITPQMNGTEVEAAMFHQQLFGVDWTHATKYPVMNFLNHGYTNVSEGSTDAVPTDEPYIALNMTYSPAFANGSRSVFHKTCRLYSATCRYQIRIHNDTQQATSDTTPITTISASAANAITLTDTPTFKEGTVQNVRRSVASLGLPKTHPAPASWTDEPPLALKLSSPVSYFNNPACLQGFNCPLYETLGGIVSAAQDILAANASTTAPEGLLFLTGALANQFISAPPDTGIDSSTPPVYDIGWTDPTDYVFAALDEIVFRIAVETAHVDALQNVTWFYATLDGGVIDAPPRNGSNAETYTLRPGAQNVSMRQRRTAQVFVSNYAWLAAGMTVMFAAVAGVVPLFYGFWALGRPVSLSPVEVANAFGAPVLEEGRGGGGGGVASNATAAEIMQSPAGMVAVRYGEVAGSEGGMLRLQFEGAGRVTGPVAGRVYD</sequence>
<keyword evidence="2" id="KW-0472">Membrane</keyword>
<evidence type="ECO:0000256" key="1">
    <source>
        <dbReference type="SAM" id="MobiDB-lite"/>
    </source>
</evidence>
<dbReference type="InterPro" id="IPR021514">
    <property type="entry name" value="DUF3176"/>
</dbReference>
<comment type="caution">
    <text evidence="3">The sequence shown here is derived from an EMBL/GenBank/DDBJ whole genome shotgun (WGS) entry which is preliminary data.</text>
</comment>
<dbReference type="Pfam" id="PF11374">
    <property type="entry name" value="DUF3176"/>
    <property type="match status" value="1"/>
</dbReference>
<proteinExistence type="predicted"/>
<name>A0AAE0IN58_9PEZI</name>
<dbReference type="PANTHER" id="PTHR37576:SF2">
    <property type="entry name" value="DEFECT AT LOW TEMPERATURE PROTEIN 1"/>
    <property type="match status" value="1"/>
</dbReference>
<evidence type="ECO:0000313" key="3">
    <source>
        <dbReference type="EMBL" id="KAK3328258.1"/>
    </source>
</evidence>
<feature type="transmembrane region" description="Helical" evidence="2">
    <location>
        <begin position="593"/>
        <end position="618"/>
    </location>
</feature>
<reference evidence="3" key="1">
    <citation type="journal article" date="2023" name="Mol. Phylogenet. Evol.">
        <title>Genome-scale phylogeny and comparative genomics of the fungal order Sordariales.</title>
        <authorList>
            <person name="Hensen N."/>
            <person name="Bonometti L."/>
            <person name="Westerberg I."/>
            <person name="Brannstrom I.O."/>
            <person name="Guillou S."/>
            <person name="Cros-Aarteil S."/>
            <person name="Calhoun S."/>
            <person name="Haridas S."/>
            <person name="Kuo A."/>
            <person name="Mondo S."/>
            <person name="Pangilinan J."/>
            <person name="Riley R."/>
            <person name="LaButti K."/>
            <person name="Andreopoulos B."/>
            <person name="Lipzen A."/>
            <person name="Chen C."/>
            <person name="Yan M."/>
            <person name="Daum C."/>
            <person name="Ng V."/>
            <person name="Clum A."/>
            <person name="Steindorff A."/>
            <person name="Ohm R.A."/>
            <person name="Martin F."/>
            <person name="Silar P."/>
            <person name="Natvig D.O."/>
            <person name="Lalanne C."/>
            <person name="Gautier V."/>
            <person name="Ament-Velasquez S.L."/>
            <person name="Kruys A."/>
            <person name="Hutchinson M.I."/>
            <person name="Powell A.J."/>
            <person name="Barry K."/>
            <person name="Miller A.N."/>
            <person name="Grigoriev I.V."/>
            <person name="Debuchy R."/>
            <person name="Gladieux P."/>
            <person name="Hiltunen Thoren M."/>
            <person name="Johannesson H."/>
        </authorList>
    </citation>
    <scope>NUCLEOTIDE SEQUENCE</scope>
    <source>
        <strain evidence="3">SMH4131-1</strain>
    </source>
</reference>
<dbReference type="EMBL" id="JAUEPO010000003">
    <property type="protein sequence ID" value="KAK3328258.1"/>
    <property type="molecule type" value="Genomic_DNA"/>
</dbReference>
<dbReference type="PANTHER" id="PTHR37576">
    <property type="entry name" value="DEFECT AT LOW TEMPERATURE PROTEIN 1"/>
    <property type="match status" value="1"/>
</dbReference>
<organism evidence="3 4">
    <name type="scientific">Cercophora scortea</name>
    <dbReference type="NCBI Taxonomy" id="314031"/>
    <lineage>
        <taxon>Eukaryota</taxon>
        <taxon>Fungi</taxon>
        <taxon>Dikarya</taxon>
        <taxon>Ascomycota</taxon>
        <taxon>Pezizomycotina</taxon>
        <taxon>Sordariomycetes</taxon>
        <taxon>Sordariomycetidae</taxon>
        <taxon>Sordariales</taxon>
        <taxon>Lasiosphaeriaceae</taxon>
        <taxon>Cercophora</taxon>
    </lineage>
</organism>
<protein>
    <submittedName>
        <fullName evidence="3">Uncharacterized protein</fullName>
    </submittedName>
</protein>
<feature type="transmembrane region" description="Helical" evidence="2">
    <location>
        <begin position="55"/>
        <end position="76"/>
    </location>
</feature>